<comment type="caution">
    <text evidence="1">The sequence shown here is derived from an EMBL/GenBank/DDBJ whole genome shotgun (WGS) entry which is preliminary data.</text>
</comment>
<evidence type="ECO:0000313" key="1">
    <source>
        <dbReference type="EMBL" id="GAA1860595.1"/>
    </source>
</evidence>
<reference evidence="2" key="1">
    <citation type="journal article" date="2019" name="Int. J. Syst. Evol. Microbiol.">
        <title>The Global Catalogue of Microorganisms (GCM) 10K type strain sequencing project: providing services to taxonomists for standard genome sequencing and annotation.</title>
        <authorList>
            <consortium name="The Broad Institute Genomics Platform"/>
            <consortium name="The Broad Institute Genome Sequencing Center for Infectious Disease"/>
            <person name="Wu L."/>
            <person name="Ma J."/>
        </authorList>
    </citation>
    <scope>NUCLEOTIDE SEQUENCE [LARGE SCALE GENOMIC DNA]</scope>
    <source>
        <strain evidence="2">JCM 14326</strain>
    </source>
</reference>
<gene>
    <name evidence="1" type="ORF">GCM10009751_17730</name>
</gene>
<dbReference type="Proteomes" id="UP001501094">
    <property type="component" value="Unassembled WGS sequence"/>
</dbReference>
<protein>
    <submittedName>
        <fullName evidence="1">Uncharacterized protein</fullName>
    </submittedName>
</protein>
<organism evidence="1 2">
    <name type="scientific">Myceligenerans crystallogenes</name>
    <dbReference type="NCBI Taxonomy" id="316335"/>
    <lineage>
        <taxon>Bacteria</taxon>
        <taxon>Bacillati</taxon>
        <taxon>Actinomycetota</taxon>
        <taxon>Actinomycetes</taxon>
        <taxon>Micrococcales</taxon>
        <taxon>Promicromonosporaceae</taxon>
        <taxon>Myceligenerans</taxon>
    </lineage>
</organism>
<sequence>MSIQTPTLTLTGPAPYEPDAFDTLCDTAALVRQLGRENVSDITVAAGYVKITLARGVSTCRAADTLGLDGRRYCEWNDLDGEYRWYAIGDLPAGQIELDGDAIPQ</sequence>
<dbReference type="RefSeq" id="WP_344101713.1">
    <property type="nucleotide sequence ID" value="NZ_BAAANL010000003.1"/>
</dbReference>
<name>A0ABP4ZJV1_9MICO</name>
<dbReference type="EMBL" id="BAAANL010000003">
    <property type="protein sequence ID" value="GAA1860595.1"/>
    <property type="molecule type" value="Genomic_DNA"/>
</dbReference>
<keyword evidence="2" id="KW-1185">Reference proteome</keyword>
<evidence type="ECO:0000313" key="2">
    <source>
        <dbReference type="Proteomes" id="UP001501094"/>
    </source>
</evidence>
<accession>A0ABP4ZJV1</accession>
<proteinExistence type="predicted"/>